<accession>A0A4Y1RWR2</accession>
<dbReference type="EMBL" id="AP019304">
    <property type="protein sequence ID" value="BBH08829.1"/>
    <property type="molecule type" value="Genomic_DNA"/>
</dbReference>
<organism evidence="1">
    <name type="scientific">Prunus dulcis</name>
    <name type="common">Almond</name>
    <name type="synonym">Amygdalus dulcis</name>
    <dbReference type="NCBI Taxonomy" id="3755"/>
    <lineage>
        <taxon>Eukaryota</taxon>
        <taxon>Viridiplantae</taxon>
        <taxon>Streptophyta</taxon>
        <taxon>Embryophyta</taxon>
        <taxon>Tracheophyta</taxon>
        <taxon>Spermatophyta</taxon>
        <taxon>Magnoliopsida</taxon>
        <taxon>eudicotyledons</taxon>
        <taxon>Gunneridae</taxon>
        <taxon>Pentapetalae</taxon>
        <taxon>rosids</taxon>
        <taxon>fabids</taxon>
        <taxon>Rosales</taxon>
        <taxon>Rosaceae</taxon>
        <taxon>Amygdaloideae</taxon>
        <taxon>Amygdaleae</taxon>
        <taxon>Prunus</taxon>
    </lineage>
</organism>
<proteinExistence type="predicted"/>
<evidence type="ECO:0000313" key="1">
    <source>
        <dbReference type="EMBL" id="BBH08829.1"/>
    </source>
</evidence>
<reference evidence="1" key="1">
    <citation type="journal article" date="2019" name="Science">
        <title>Mutation of a bHLH transcription factor allowed almond domestication.</title>
        <authorList>
            <person name="Sanchez-Perez R."/>
            <person name="Pavan S."/>
            <person name="Mazzeo R."/>
            <person name="Moldovan C."/>
            <person name="Aiese Cigliano R."/>
            <person name="Del Cueto J."/>
            <person name="Ricciardi F."/>
            <person name="Lotti C."/>
            <person name="Ricciardi L."/>
            <person name="Dicenta F."/>
            <person name="Lopez-Marques R.L."/>
            <person name="Lindberg Moller B."/>
        </authorList>
    </citation>
    <scope>NUCLEOTIDE SEQUENCE</scope>
</reference>
<name>A0A4Y1RWR2_PRUDU</name>
<dbReference type="AlphaFoldDB" id="A0A4Y1RWR2"/>
<sequence length="91" mass="10284">MFYEYSHCTTKSRSITITTLIDLSKQFKEFMHVSCSASNGQGSSVHIVDRWRFKTLLTEGDCFMCSSSEDLASNYAIAIFLASCCHCLHIK</sequence>
<dbReference type="Gene3D" id="2.60.120.200">
    <property type="match status" value="1"/>
</dbReference>
<dbReference type="SUPFAM" id="SSF49899">
    <property type="entry name" value="Concanavalin A-like lectins/glucanases"/>
    <property type="match status" value="1"/>
</dbReference>
<dbReference type="InterPro" id="IPR013320">
    <property type="entry name" value="ConA-like_dom_sf"/>
</dbReference>
<protein>
    <submittedName>
        <fullName evidence="1">Uncharacterized protein</fullName>
    </submittedName>
</protein>
<gene>
    <name evidence="1" type="ORF">Prudu_021137</name>
</gene>